<dbReference type="PROSITE" id="PS00109">
    <property type="entry name" value="PROTEIN_KINASE_TYR"/>
    <property type="match status" value="1"/>
</dbReference>
<dbReference type="InterPro" id="IPR000719">
    <property type="entry name" value="Prot_kinase_dom"/>
</dbReference>
<dbReference type="InterPro" id="IPR050122">
    <property type="entry name" value="RTK"/>
</dbReference>
<reference evidence="4" key="1">
    <citation type="submission" date="2022-11" db="UniProtKB">
        <authorList>
            <consortium name="WormBaseParasite"/>
        </authorList>
    </citation>
    <scope>IDENTIFICATION</scope>
</reference>
<dbReference type="InterPro" id="IPR011009">
    <property type="entry name" value="Kinase-like_dom_sf"/>
</dbReference>
<keyword evidence="1" id="KW-0812">Transmembrane</keyword>
<dbReference type="GO" id="GO:0005886">
    <property type="term" value="C:plasma membrane"/>
    <property type="evidence" value="ECO:0007669"/>
    <property type="project" value="TreeGrafter"/>
</dbReference>
<feature type="domain" description="Protein kinase" evidence="2">
    <location>
        <begin position="240"/>
        <end position="567"/>
    </location>
</feature>
<dbReference type="PROSITE" id="PS50011">
    <property type="entry name" value="PROTEIN_KINASE_DOM"/>
    <property type="match status" value="1"/>
</dbReference>
<dbReference type="Proteomes" id="UP000887540">
    <property type="component" value="Unplaced"/>
</dbReference>
<name>A0A914ELS1_9BILA</name>
<keyword evidence="1" id="KW-0472">Membrane</keyword>
<organism evidence="3 4">
    <name type="scientific">Acrobeloides nanus</name>
    <dbReference type="NCBI Taxonomy" id="290746"/>
    <lineage>
        <taxon>Eukaryota</taxon>
        <taxon>Metazoa</taxon>
        <taxon>Ecdysozoa</taxon>
        <taxon>Nematoda</taxon>
        <taxon>Chromadorea</taxon>
        <taxon>Rhabditida</taxon>
        <taxon>Tylenchina</taxon>
        <taxon>Cephalobomorpha</taxon>
        <taxon>Cephaloboidea</taxon>
        <taxon>Cephalobidae</taxon>
        <taxon>Acrobeloides</taxon>
    </lineage>
</organism>
<dbReference type="SUPFAM" id="SSF56112">
    <property type="entry name" value="Protein kinase-like (PK-like)"/>
    <property type="match status" value="1"/>
</dbReference>
<keyword evidence="1" id="KW-1133">Transmembrane helix</keyword>
<dbReference type="PANTHER" id="PTHR24416:SF600">
    <property type="entry name" value="PDGF- AND VEGF-RECEPTOR RELATED, ISOFORM J"/>
    <property type="match status" value="1"/>
</dbReference>
<protein>
    <submittedName>
        <fullName evidence="4">Protein kinase domain-containing protein</fullName>
    </submittedName>
</protein>
<keyword evidence="3" id="KW-1185">Reference proteome</keyword>
<feature type="transmembrane region" description="Helical" evidence="1">
    <location>
        <begin position="276"/>
        <end position="300"/>
    </location>
</feature>
<dbReference type="PANTHER" id="PTHR24416">
    <property type="entry name" value="TYROSINE-PROTEIN KINASE RECEPTOR"/>
    <property type="match status" value="1"/>
</dbReference>
<dbReference type="GO" id="GO:0007169">
    <property type="term" value="P:cell surface receptor protein tyrosine kinase signaling pathway"/>
    <property type="evidence" value="ECO:0007669"/>
    <property type="project" value="TreeGrafter"/>
</dbReference>
<proteinExistence type="predicted"/>
<dbReference type="Pfam" id="PF07714">
    <property type="entry name" value="PK_Tyr_Ser-Thr"/>
    <property type="match status" value="1"/>
</dbReference>
<dbReference type="Gene3D" id="1.10.510.10">
    <property type="entry name" value="Transferase(Phosphotransferase) domain 1"/>
    <property type="match status" value="1"/>
</dbReference>
<evidence type="ECO:0000313" key="3">
    <source>
        <dbReference type="Proteomes" id="UP000887540"/>
    </source>
</evidence>
<dbReference type="GO" id="GO:0004714">
    <property type="term" value="F:transmembrane receptor protein tyrosine kinase activity"/>
    <property type="evidence" value="ECO:0007669"/>
    <property type="project" value="TreeGrafter"/>
</dbReference>
<evidence type="ECO:0000256" key="1">
    <source>
        <dbReference type="SAM" id="Phobius"/>
    </source>
</evidence>
<dbReference type="GO" id="GO:0043235">
    <property type="term" value="C:receptor complex"/>
    <property type="evidence" value="ECO:0007669"/>
    <property type="project" value="TreeGrafter"/>
</dbReference>
<dbReference type="InterPro" id="IPR008266">
    <property type="entry name" value="Tyr_kinase_AS"/>
</dbReference>
<dbReference type="WBParaSite" id="ACRNAN_scaffold9324.g12408.t1">
    <property type="protein sequence ID" value="ACRNAN_scaffold9324.g12408.t1"/>
    <property type="gene ID" value="ACRNAN_scaffold9324.g12408"/>
</dbReference>
<dbReference type="SMART" id="SM00219">
    <property type="entry name" value="TyrKc"/>
    <property type="match status" value="1"/>
</dbReference>
<accession>A0A914ELS1</accession>
<dbReference type="InterPro" id="IPR001245">
    <property type="entry name" value="Ser-Thr/Tyr_kinase_cat_dom"/>
</dbReference>
<dbReference type="PRINTS" id="PR00109">
    <property type="entry name" value="TYRKINASE"/>
</dbReference>
<dbReference type="AlphaFoldDB" id="A0A914ELS1"/>
<sequence>MGPDSNNIVLVSRIVEYHSINCSTRNNLDIVPVTSGKNVISKDIQSTTGGDCLLSIALPDMNSSNTKGVTGLYLHNFEYEGGDDVVIVSGYNETYVLFKFNEVTASEWTLPSFVCGSLISIIIPKNGHLNISYYSVILYYLGKLNLQKAEQVYITFDKTLHDLEMSSNYPNNGIIHNAVDILGYVCLAGVANYTITVSADVPESCSFLFYVDDQPPVEFSNTSFYNRVLQFTGANFTYIYNKTKCNGENYTGYVLQVDGHYIEPVKNKIISADIPLIVGSSGGSLVVVCLIVMGFAFWYIKRRQRWYNQLFKILKEMNMSAKEISELKAKSDELLLPHGKIHINFDEMLGKGVSSTVYKGFLMGSSPLSEQQTWPKFVDCEVAVKVSSHFGKVEVEQLFKEIDAMKKIGYHKNVMCMLGMEYISSKGLIHRDIAARNILLFNNIIAKISDFGLCIHEDEPAVYRTASNLKLPIRWLALESLTEGIFSHKTDVWSFGILMHEMFSFGQIPYANVNNDELIVFLQSGGRLEPPKNMGIELSGVMFSCWGRDPEARPRFGKIEETLKELIEIT</sequence>
<dbReference type="InterPro" id="IPR020635">
    <property type="entry name" value="Tyr_kinase_cat_dom"/>
</dbReference>
<evidence type="ECO:0000259" key="2">
    <source>
        <dbReference type="PROSITE" id="PS50011"/>
    </source>
</evidence>
<dbReference type="GO" id="GO:0005524">
    <property type="term" value="F:ATP binding"/>
    <property type="evidence" value="ECO:0007669"/>
    <property type="project" value="InterPro"/>
</dbReference>
<evidence type="ECO:0000313" key="4">
    <source>
        <dbReference type="WBParaSite" id="ACRNAN_scaffold9324.g12408.t1"/>
    </source>
</evidence>